<keyword evidence="2" id="KW-1185">Reference proteome</keyword>
<organism evidence="1 2">
    <name type="scientific">Nephila pilipes</name>
    <name type="common">Giant wood spider</name>
    <name type="synonym">Nephila maculata</name>
    <dbReference type="NCBI Taxonomy" id="299642"/>
    <lineage>
        <taxon>Eukaryota</taxon>
        <taxon>Metazoa</taxon>
        <taxon>Ecdysozoa</taxon>
        <taxon>Arthropoda</taxon>
        <taxon>Chelicerata</taxon>
        <taxon>Arachnida</taxon>
        <taxon>Araneae</taxon>
        <taxon>Araneomorphae</taxon>
        <taxon>Entelegynae</taxon>
        <taxon>Araneoidea</taxon>
        <taxon>Nephilidae</taxon>
        <taxon>Nephila</taxon>
    </lineage>
</organism>
<comment type="caution">
    <text evidence="1">The sequence shown here is derived from an EMBL/GenBank/DDBJ whole genome shotgun (WGS) entry which is preliminary data.</text>
</comment>
<reference evidence="1" key="1">
    <citation type="submission" date="2020-08" db="EMBL/GenBank/DDBJ databases">
        <title>Multicomponent nature underlies the extraordinary mechanical properties of spider dragline silk.</title>
        <authorList>
            <person name="Kono N."/>
            <person name="Nakamura H."/>
            <person name="Mori M."/>
            <person name="Yoshida Y."/>
            <person name="Ohtoshi R."/>
            <person name="Malay A.D."/>
            <person name="Moran D.A.P."/>
            <person name="Tomita M."/>
            <person name="Numata K."/>
            <person name="Arakawa K."/>
        </authorList>
    </citation>
    <scope>NUCLEOTIDE SEQUENCE</scope>
</reference>
<protein>
    <submittedName>
        <fullName evidence="1">Uncharacterized protein</fullName>
    </submittedName>
</protein>
<sequence length="285" mass="33584">MKLALSDKKIKSNFGRVYASDTLPELRKHHRYFIVNTDPSHCKGQHRQAIYFDNNEHCIFFCSYGAPPMHGIQKFISKNSTSLEWNDGMLQHAYTSTCGLFCLYFLWHICRGLSINRLQLTNSCQNEPIVQNFAQRYFKLANIPRPLNIQYYQTLDKNIKKRCKILNFRKRPAMEKFDYILCNCCSAGDYLYVHPALFNNIVDCVQKAILQHLDYSKKVVYFKILSNCEILQFIHKESNEDLFGYFQLHRRDPHERFQVSASNKTLFPHLLDCILTASENRSRRT</sequence>
<dbReference type="Proteomes" id="UP000887013">
    <property type="component" value="Unassembled WGS sequence"/>
</dbReference>
<dbReference type="EMBL" id="BMAW01027786">
    <property type="protein sequence ID" value="GFU04014.1"/>
    <property type="molecule type" value="Genomic_DNA"/>
</dbReference>
<gene>
    <name evidence="1" type="primary">AVEN_223522_1</name>
    <name evidence="1" type="ORF">NPIL_493691</name>
</gene>
<accession>A0A8X6Q368</accession>
<dbReference type="AlphaFoldDB" id="A0A8X6Q368"/>
<dbReference type="Gene3D" id="3.40.395.10">
    <property type="entry name" value="Adenoviral Proteinase, Chain A"/>
    <property type="match status" value="1"/>
</dbReference>
<evidence type="ECO:0000313" key="1">
    <source>
        <dbReference type="EMBL" id="GFU04014.1"/>
    </source>
</evidence>
<name>A0A8X6Q368_NEPPI</name>
<proteinExistence type="predicted"/>
<evidence type="ECO:0000313" key="2">
    <source>
        <dbReference type="Proteomes" id="UP000887013"/>
    </source>
</evidence>